<protein>
    <recommendedName>
        <fullName evidence="4">Terpene synthase</fullName>
        <ecNumber evidence="4">4.2.3.-</ecNumber>
    </recommendedName>
</protein>
<accession>A0AAE0MIJ4</accession>
<dbReference type="EMBL" id="JAUEPO010000002">
    <property type="protein sequence ID" value="KAK3332958.1"/>
    <property type="molecule type" value="Genomic_DNA"/>
</dbReference>
<evidence type="ECO:0000256" key="2">
    <source>
        <dbReference type="ARBA" id="ARBA00006333"/>
    </source>
</evidence>
<keyword evidence="4" id="KW-0479">Metal-binding</keyword>
<comment type="caution">
    <text evidence="5">The sequence shown here is derived from an EMBL/GenBank/DDBJ whole genome shotgun (WGS) entry which is preliminary data.</text>
</comment>
<evidence type="ECO:0000256" key="4">
    <source>
        <dbReference type="RuleBase" id="RU366034"/>
    </source>
</evidence>
<dbReference type="PANTHER" id="PTHR35201">
    <property type="entry name" value="TERPENE SYNTHASE"/>
    <property type="match status" value="1"/>
</dbReference>
<dbReference type="Proteomes" id="UP001286456">
    <property type="component" value="Unassembled WGS sequence"/>
</dbReference>
<dbReference type="PANTHER" id="PTHR35201:SF4">
    <property type="entry name" value="BETA-PINACENE SYNTHASE-RELATED"/>
    <property type="match status" value="1"/>
</dbReference>
<evidence type="ECO:0000313" key="6">
    <source>
        <dbReference type="Proteomes" id="UP001286456"/>
    </source>
</evidence>
<dbReference type="SUPFAM" id="SSF48576">
    <property type="entry name" value="Terpenoid synthases"/>
    <property type="match status" value="1"/>
</dbReference>
<sequence length="346" mass="39071">MAALNPIIEITARLKGQILRCPNLAPSFSKWPSGVSPHYEQLKATVESRIQEWIPDQHIARSARNLDLPFFVATWWPKAAVESLETIAWMSLWLFIWDDLVEDAAMPDSLTADGKVKWLHHQAFEYVESELGLSTSLELVASPTKYCSLFKHAAVAMRAGCSANERRRFCDAFRHYMECCETEEVYRLSGVVPDIDTYWKHRVGSSGMDMYIALAEYMSGSHIPDHLIETPEIKQAGFDLGYHIVAYVAKDWLGAIPILINGNHLDLDGAVAYVLDIAKEIERDFDRVAEALLAMVKHDPAAHASVEDYLDIMRTNMTGNYVWSLQCPRYGMSEYVLQDGSLVVPL</sequence>
<reference evidence="5" key="2">
    <citation type="submission" date="2023-06" db="EMBL/GenBank/DDBJ databases">
        <authorList>
            <consortium name="Lawrence Berkeley National Laboratory"/>
            <person name="Haridas S."/>
            <person name="Hensen N."/>
            <person name="Bonometti L."/>
            <person name="Westerberg I."/>
            <person name="Brannstrom I.O."/>
            <person name="Guillou S."/>
            <person name="Cros-Aarteil S."/>
            <person name="Calhoun S."/>
            <person name="Kuo A."/>
            <person name="Mondo S."/>
            <person name="Pangilinan J."/>
            <person name="Riley R."/>
            <person name="Labutti K."/>
            <person name="Andreopoulos B."/>
            <person name="Lipzen A."/>
            <person name="Chen C."/>
            <person name="Yanf M."/>
            <person name="Daum C."/>
            <person name="Ng V."/>
            <person name="Clum A."/>
            <person name="Steindorff A."/>
            <person name="Ohm R."/>
            <person name="Martin F."/>
            <person name="Silar P."/>
            <person name="Natvig D."/>
            <person name="Lalanne C."/>
            <person name="Gautier V."/>
            <person name="Ament-Velasquez S.L."/>
            <person name="Kruys A."/>
            <person name="Hutchinson M.I."/>
            <person name="Powell A.J."/>
            <person name="Barry K."/>
            <person name="Miller A.N."/>
            <person name="Grigoriev I.V."/>
            <person name="Debuchy R."/>
            <person name="Gladieux P."/>
            <person name="Thoren M.H."/>
            <person name="Johannesson H."/>
        </authorList>
    </citation>
    <scope>NUCLEOTIDE SEQUENCE</scope>
    <source>
        <strain evidence="5">SMH4131-1</strain>
    </source>
</reference>
<proteinExistence type="inferred from homology"/>
<keyword evidence="3 4" id="KW-0460">Magnesium</keyword>
<evidence type="ECO:0000313" key="5">
    <source>
        <dbReference type="EMBL" id="KAK3332958.1"/>
    </source>
</evidence>
<evidence type="ECO:0000256" key="3">
    <source>
        <dbReference type="ARBA" id="ARBA00022842"/>
    </source>
</evidence>
<dbReference type="Pfam" id="PF19086">
    <property type="entry name" value="Terpene_syn_C_2"/>
    <property type="match status" value="1"/>
</dbReference>
<reference evidence="5" key="1">
    <citation type="journal article" date="2023" name="Mol. Phylogenet. Evol.">
        <title>Genome-scale phylogeny and comparative genomics of the fungal order Sordariales.</title>
        <authorList>
            <person name="Hensen N."/>
            <person name="Bonometti L."/>
            <person name="Westerberg I."/>
            <person name="Brannstrom I.O."/>
            <person name="Guillou S."/>
            <person name="Cros-Aarteil S."/>
            <person name="Calhoun S."/>
            <person name="Haridas S."/>
            <person name="Kuo A."/>
            <person name="Mondo S."/>
            <person name="Pangilinan J."/>
            <person name="Riley R."/>
            <person name="LaButti K."/>
            <person name="Andreopoulos B."/>
            <person name="Lipzen A."/>
            <person name="Chen C."/>
            <person name="Yan M."/>
            <person name="Daum C."/>
            <person name="Ng V."/>
            <person name="Clum A."/>
            <person name="Steindorff A."/>
            <person name="Ohm R.A."/>
            <person name="Martin F."/>
            <person name="Silar P."/>
            <person name="Natvig D.O."/>
            <person name="Lalanne C."/>
            <person name="Gautier V."/>
            <person name="Ament-Velasquez S.L."/>
            <person name="Kruys A."/>
            <person name="Hutchinson M.I."/>
            <person name="Powell A.J."/>
            <person name="Barry K."/>
            <person name="Miller A.N."/>
            <person name="Grigoriev I.V."/>
            <person name="Debuchy R."/>
            <person name="Gladieux P."/>
            <person name="Hiltunen Thoren M."/>
            <person name="Johannesson H."/>
        </authorList>
    </citation>
    <scope>NUCLEOTIDE SEQUENCE</scope>
    <source>
        <strain evidence="5">SMH4131-1</strain>
    </source>
</reference>
<keyword evidence="6" id="KW-1185">Reference proteome</keyword>
<dbReference type="Gene3D" id="1.10.600.10">
    <property type="entry name" value="Farnesyl Diphosphate Synthase"/>
    <property type="match status" value="1"/>
</dbReference>
<name>A0AAE0MIJ4_9PEZI</name>
<dbReference type="EC" id="4.2.3.-" evidence="4"/>
<dbReference type="InterPro" id="IPR008949">
    <property type="entry name" value="Isoprenoid_synthase_dom_sf"/>
</dbReference>
<evidence type="ECO:0000256" key="1">
    <source>
        <dbReference type="ARBA" id="ARBA00001946"/>
    </source>
</evidence>
<comment type="cofactor">
    <cofactor evidence="1 4">
        <name>Mg(2+)</name>
        <dbReference type="ChEBI" id="CHEBI:18420"/>
    </cofactor>
</comment>
<comment type="similarity">
    <text evidence="2 4">Belongs to the terpene synthase family.</text>
</comment>
<keyword evidence="4" id="KW-0456">Lyase</keyword>
<dbReference type="AlphaFoldDB" id="A0AAE0MIJ4"/>
<dbReference type="GO" id="GO:0008299">
    <property type="term" value="P:isoprenoid biosynthetic process"/>
    <property type="evidence" value="ECO:0007669"/>
    <property type="project" value="UniProtKB-ARBA"/>
</dbReference>
<dbReference type="GO" id="GO:0010333">
    <property type="term" value="F:terpene synthase activity"/>
    <property type="evidence" value="ECO:0007669"/>
    <property type="project" value="InterPro"/>
</dbReference>
<gene>
    <name evidence="5" type="ORF">B0T19DRAFT_483098</name>
</gene>
<organism evidence="5 6">
    <name type="scientific">Cercophora scortea</name>
    <dbReference type="NCBI Taxonomy" id="314031"/>
    <lineage>
        <taxon>Eukaryota</taxon>
        <taxon>Fungi</taxon>
        <taxon>Dikarya</taxon>
        <taxon>Ascomycota</taxon>
        <taxon>Pezizomycotina</taxon>
        <taxon>Sordariomycetes</taxon>
        <taxon>Sordariomycetidae</taxon>
        <taxon>Sordariales</taxon>
        <taxon>Lasiosphaeriaceae</taxon>
        <taxon>Cercophora</taxon>
    </lineage>
</organism>
<dbReference type="GO" id="GO:0046872">
    <property type="term" value="F:metal ion binding"/>
    <property type="evidence" value="ECO:0007669"/>
    <property type="project" value="UniProtKB-KW"/>
</dbReference>
<dbReference type="InterPro" id="IPR034686">
    <property type="entry name" value="Terpene_cyclase-like_2"/>
</dbReference>